<feature type="compositionally biased region" description="Basic and acidic residues" evidence="4">
    <location>
        <begin position="218"/>
        <end position="231"/>
    </location>
</feature>
<dbReference type="Proteomes" id="UP000256345">
    <property type="component" value="Unassembled WGS sequence"/>
</dbReference>
<dbReference type="CDD" id="cd03221">
    <property type="entry name" value="ABCF_EF-3"/>
    <property type="match status" value="2"/>
</dbReference>
<evidence type="ECO:0000313" key="7">
    <source>
        <dbReference type="Proteomes" id="UP000256345"/>
    </source>
</evidence>
<protein>
    <submittedName>
        <fullName evidence="6">ATPase subunit of ABC transporter with duplicated ATPase domains</fullName>
    </submittedName>
</protein>
<gene>
    <name evidence="6" type="ORF">ATI61_101700</name>
</gene>
<feature type="region of interest" description="Disordered" evidence="4">
    <location>
        <begin position="218"/>
        <end position="261"/>
    </location>
</feature>
<evidence type="ECO:0000256" key="2">
    <source>
        <dbReference type="ARBA" id="ARBA00022741"/>
    </source>
</evidence>
<organism evidence="6 7">
    <name type="scientific">Archangium gephyra</name>
    <dbReference type="NCBI Taxonomy" id="48"/>
    <lineage>
        <taxon>Bacteria</taxon>
        <taxon>Pseudomonadati</taxon>
        <taxon>Myxococcota</taxon>
        <taxon>Myxococcia</taxon>
        <taxon>Myxococcales</taxon>
        <taxon>Cystobacterineae</taxon>
        <taxon>Archangiaceae</taxon>
        <taxon>Archangium</taxon>
    </lineage>
</organism>
<dbReference type="PANTHER" id="PTHR19211:SF123">
    <property type="entry name" value="ABC TRANSPORTER"/>
    <property type="match status" value="1"/>
</dbReference>
<feature type="domain" description="ABC transporter" evidence="5">
    <location>
        <begin position="13"/>
        <end position="235"/>
    </location>
</feature>
<dbReference type="InterPro" id="IPR050611">
    <property type="entry name" value="ABCF"/>
</dbReference>
<dbReference type="SMART" id="SM00382">
    <property type="entry name" value="AAA"/>
    <property type="match status" value="2"/>
</dbReference>
<dbReference type="PROSITE" id="PS50893">
    <property type="entry name" value="ABC_TRANSPORTER_2"/>
    <property type="match status" value="1"/>
</dbReference>
<evidence type="ECO:0000256" key="4">
    <source>
        <dbReference type="SAM" id="MobiDB-lite"/>
    </source>
</evidence>
<keyword evidence="7" id="KW-1185">Reference proteome</keyword>
<evidence type="ECO:0000259" key="5">
    <source>
        <dbReference type="PROSITE" id="PS50893"/>
    </source>
</evidence>
<evidence type="ECO:0000313" key="6">
    <source>
        <dbReference type="EMBL" id="REG37713.1"/>
    </source>
</evidence>
<dbReference type="InterPro" id="IPR003439">
    <property type="entry name" value="ABC_transporter-like_ATP-bd"/>
</dbReference>
<dbReference type="InterPro" id="IPR027417">
    <property type="entry name" value="P-loop_NTPase"/>
</dbReference>
<reference evidence="6 7" key="1">
    <citation type="submission" date="2018-08" db="EMBL/GenBank/DDBJ databases">
        <title>Genomic Encyclopedia of Archaeal and Bacterial Type Strains, Phase II (KMG-II): from individual species to whole genera.</title>
        <authorList>
            <person name="Goeker M."/>
        </authorList>
    </citation>
    <scope>NUCLEOTIDE SEQUENCE [LARGE SCALE GENOMIC DNA]</scope>
    <source>
        <strain evidence="6 7">DSM 2261</strain>
    </source>
</reference>
<dbReference type="PANTHER" id="PTHR19211">
    <property type="entry name" value="ATP-BINDING TRANSPORT PROTEIN-RELATED"/>
    <property type="match status" value="1"/>
</dbReference>
<name>A0ABX9KD23_9BACT</name>
<dbReference type="InterPro" id="IPR003593">
    <property type="entry name" value="AAA+_ATPase"/>
</dbReference>
<evidence type="ECO:0000256" key="3">
    <source>
        <dbReference type="ARBA" id="ARBA00022840"/>
    </source>
</evidence>
<keyword evidence="1" id="KW-0677">Repeat</keyword>
<evidence type="ECO:0000256" key="1">
    <source>
        <dbReference type="ARBA" id="ARBA00022737"/>
    </source>
</evidence>
<keyword evidence="2" id="KW-0547">Nucleotide-binding</keyword>
<keyword evidence="3" id="KW-0067">ATP-binding</keyword>
<accession>A0ABX9KD23</accession>
<proteinExistence type="predicted"/>
<dbReference type="SUPFAM" id="SSF52540">
    <property type="entry name" value="P-loop containing nucleoside triphosphate hydrolases"/>
    <property type="match status" value="2"/>
</dbReference>
<dbReference type="EMBL" id="QUMU01000001">
    <property type="protein sequence ID" value="REG37713.1"/>
    <property type="molecule type" value="Genomic_DNA"/>
</dbReference>
<dbReference type="Pfam" id="PF00005">
    <property type="entry name" value="ABC_tran"/>
    <property type="match status" value="2"/>
</dbReference>
<comment type="caution">
    <text evidence="6">The sequence shown here is derived from an EMBL/GenBank/DDBJ whole genome shotgun (WGS) entry which is preliminary data.</text>
</comment>
<dbReference type="Gene3D" id="3.40.50.300">
    <property type="entry name" value="P-loop containing nucleotide triphosphate hydrolases"/>
    <property type="match status" value="2"/>
</dbReference>
<sequence length="509" mass="56209">MPGTILEYLVSLVRAHRVSFAFSDAVPLFSDAEFHLPAGWTGLVGSNGAGKSTLLRLLSGELQPSDGHLRFEPPSALVHLCPQRVEELTPDITALSEAYDSRSRRLLGQLALDVTALERWPTLSPGERKRWQIGAALAREPDVLLLDEPTNHLDAEAREWLISALRRFRGVGVLVSHDRELLEALTTSTLRVHGGTVCLWPGSYSAAREAWEAELEGRRGARQQAQEEHRRLQQRLAQTRREQESASAARNAGSRMRDKYDSDARTLGAKNLVNWADAKLGRGVTLVRREVERAASAVESIEVEKTLGRSIFVDYVRPPHALLFSLDVPRLCAGEVELFGPLRLDVPRDARIRIEGPNGAGKSTLLRALLEQARVPLERVLYVPQDLSADEAEEALESVRELPPTEKGRVLSLVAALGVDPDRLLASEQPSPGEARKLLIARGLGQHAWGLVLDEPTNHLDLPSIEHLEEALKEYPGALLLVTHDAHFAQRCTTTRWRVRGGGVDITSD</sequence>